<feature type="region of interest" description="Disordered" evidence="1">
    <location>
        <begin position="26"/>
        <end position="45"/>
    </location>
</feature>
<proteinExistence type="predicted"/>
<evidence type="ECO:0000313" key="4">
    <source>
        <dbReference type="Proteomes" id="UP000517523"/>
    </source>
</evidence>
<name>A0A839U4Y7_9BACL</name>
<gene>
    <name evidence="3" type="ORF">FHS19_006633</name>
</gene>
<feature type="signal peptide" evidence="2">
    <location>
        <begin position="1"/>
        <end position="23"/>
    </location>
</feature>
<evidence type="ECO:0000256" key="1">
    <source>
        <dbReference type="SAM" id="MobiDB-lite"/>
    </source>
</evidence>
<feature type="chain" id="PRO_5032835353" description="SH3b domain-containing protein" evidence="2">
    <location>
        <begin position="24"/>
        <end position="124"/>
    </location>
</feature>
<dbReference type="Proteomes" id="UP000517523">
    <property type="component" value="Unassembled WGS sequence"/>
</dbReference>
<dbReference type="EMBL" id="JACHXJ010000009">
    <property type="protein sequence ID" value="MBB3131907.1"/>
    <property type="molecule type" value="Genomic_DNA"/>
</dbReference>
<dbReference type="AlphaFoldDB" id="A0A839U4Y7"/>
<dbReference type="RefSeq" id="WP_183587376.1">
    <property type="nucleotide sequence ID" value="NZ_JACHXJ010000009.1"/>
</dbReference>
<reference evidence="3 4" key="1">
    <citation type="submission" date="2020-08" db="EMBL/GenBank/DDBJ databases">
        <title>Genomic Encyclopedia of Type Strains, Phase III (KMG-III): the genomes of soil and plant-associated and newly described type strains.</title>
        <authorList>
            <person name="Whitman W."/>
        </authorList>
    </citation>
    <scope>NUCLEOTIDE SEQUENCE [LARGE SCALE GENOMIC DNA]</scope>
    <source>
        <strain evidence="3 4">CECT 5831</strain>
    </source>
</reference>
<sequence length="124" mass="12818">MKKIITIAAALGLMASMGTAAFADSASTTDSTSSTTSVTGTSETVAEPTKLVPEPIISAGEEVTQPTVPLVLTVNTPFYFEPGGKVASVLAPQVVSTTGNRVGSLLGEWVEVYTWLGTAWILVK</sequence>
<evidence type="ECO:0000256" key="2">
    <source>
        <dbReference type="SAM" id="SignalP"/>
    </source>
</evidence>
<evidence type="ECO:0000313" key="3">
    <source>
        <dbReference type="EMBL" id="MBB3131907.1"/>
    </source>
</evidence>
<comment type="caution">
    <text evidence="3">The sequence shown here is derived from an EMBL/GenBank/DDBJ whole genome shotgun (WGS) entry which is preliminary data.</text>
</comment>
<keyword evidence="2" id="KW-0732">Signal</keyword>
<organism evidence="3 4">
    <name type="scientific">Paenibacillus rhizosphaerae</name>
    <dbReference type="NCBI Taxonomy" id="297318"/>
    <lineage>
        <taxon>Bacteria</taxon>
        <taxon>Bacillati</taxon>
        <taxon>Bacillota</taxon>
        <taxon>Bacilli</taxon>
        <taxon>Bacillales</taxon>
        <taxon>Paenibacillaceae</taxon>
        <taxon>Paenibacillus</taxon>
    </lineage>
</organism>
<accession>A0A839U4Y7</accession>
<evidence type="ECO:0008006" key="5">
    <source>
        <dbReference type="Google" id="ProtNLM"/>
    </source>
</evidence>
<protein>
    <recommendedName>
        <fullName evidence="5">SH3b domain-containing protein</fullName>
    </recommendedName>
</protein>